<evidence type="ECO:0000313" key="3">
    <source>
        <dbReference type="Proteomes" id="UP000006043"/>
    </source>
</evidence>
<dbReference type="Pfam" id="PF10400">
    <property type="entry name" value="Vir_act_alpha_C"/>
    <property type="match status" value="1"/>
</dbReference>
<protein>
    <submittedName>
        <fullName evidence="2">Transcriptional regulator</fullName>
    </submittedName>
</protein>
<dbReference type="EMBL" id="ALQB01000120">
    <property type="protein sequence ID" value="EJZ09099.1"/>
    <property type="molecule type" value="Genomic_DNA"/>
</dbReference>
<reference evidence="2 3" key="1">
    <citation type="journal article" date="2012" name="J. Bacteriol.">
        <title>Complete Genome Sequence of Mycobacterium fortuitum subsp. fortuitum Type Strain DSM46621.</title>
        <authorList>
            <person name="Ho Y.S."/>
            <person name="Adroub S.A."/>
            <person name="Aleisa F."/>
            <person name="Mahmood H."/>
            <person name="Othoum G."/>
            <person name="Rashid F."/>
            <person name="Zaher M."/>
            <person name="Ali S."/>
            <person name="Bitter W."/>
            <person name="Pain A."/>
            <person name="Abdallah A.M."/>
        </authorList>
    </citation>
    <scope>NUCLEOTIDE SEQUENCE [LARGE SCALE GENOMIC DNA]</scope>
    <source>
        <strain evidence="3">DSM46621</strain>
    </source>
</reference>
<comment type="caution">
    <text evidence="2">The sequence shown here is derived from an EMBL/GenBank/DDBJ whole genome shotgun (WGS) entry which is preliminary data.</text>
</comment>
<dbReference type="HOGENOM" id="CLU_3177202_0_0_11"/>
<dbReference type="InterPro" id="IPR018309">
    <property type="entry name" value="Tscrpt_reg_PadR_C"/>
</dbReference>
<proteinExistence type="predicted"/>
<accession>K0VDD3</accession>
<feature type="domain" description="Transcription regulator PadR C-terminal" evidence="1">
    <location>
        <begin position="2"/>
        <end position="43"/>
    </location>
</feature>
<evidence type="ECO:0000259" key="1">
    <source>
        <dbReference type="Pfam" id="PF10400"/>
    </source>
</evidence>
<feature type="non-terminal residue" evidence="2">
    <location>
        <position position="1"/>
    </location>
</feature>
<evidence type="ECO:0000313" key="2">
    <source>
        <dbReference type="EMBL" id="EJZ09099.1"/>
    </source>
</evidence>
<name>K0VDD3_MYCFO</name>
<organism evidence="2 3">
    <name type="scientific">Mycolicibacterium fortuitum subsp. fortuitum DSM 46621 = ATCC 6841 = JCM 6387</name>
    <dbReference type="NCBI Taxonomy" id="1214102"/>
    <lineage>
        <taxon>Bacteria</taxon>
        <taxon>Bacillati</taxon>
        <taxon>Actinomycetota</taxon>
        <taxon>Actinomycetes</taxon>
        <taxon>Mycobacteriales</taxon>
        <taxon>Mycobacteriaceae</taxon>
        <taxon>Mycolicibacterium</taxon>
    </lineage>
</organism>
<gene>
    <name evidence="2" type="ORF">MFORT_23162</name>
</gene>
<dbReference type="Proteomes" id="UP000006043">
    <property type="component" value="Unassembled WGS sequence"/>
</dbReference>
<sequence>KELEASIPWADYGGDLYGHAVLEYGLRLNAMQAQWARWLIETIDNR</sequence>
<dbReference type="AlphaFoldDB" id="K0VDD3"/>